<accession>A0A7W8DRI2</accession>
<reference evidence="2 3" key="1">
    <citation type="submission" date="2020-08" db="EMBL/GenBank/DDBJ databases">
        <title>Genomic Encyclopedia of Type Strains, Phase IV (KMG-IV): sequencing the most valuable type-strain genomes for metagenomic binning, comparative biology and taxonomic classification.</title>
        <authorList>
            <person name="Goeker M."/>
        </authorList>
    </citation>
    <scope>NUCLEOTIDE SEQUENCE [LARGE SCALE GENOMIC DNA]</scope>
    <source>
        <strain evidence="2 3">DSM 12251</strain>
    </source>
</reference>
<evidence type="ECO:0000313" key="3">
    <source>
        <dbReference type="Proteomes" id="UP000534294"/>
    </source>
</evidence>
<name>A0A7W8DRI2_9BACT</name>
<dbReference type="EMBL" id="JACHIF010000009">
    <property type="protein sequence ID" value="MBB5039513.1"/>
    <property type="molecule type" value="Genomic_DNA"/>
</dbReference>
<organism evidence="2 3">
    <name type="scientific">Prosthecobacter dejongeii</name>
    <dbReference type="NCBI Taxonomy" id="48465"/>
    <lineage>
        <taxon>Bacteria</taxon>
        <taxon>Pseudomonadati</taxon>
        <taxon>Verrucomicrobiota</taxon>
        <taxon>Verrucomicrobiia</taxon>
        <taxon>Verrucomicrobiales</taxon>
        <taxon>Verrucomicrobiaceae</taxon>
        <taxon>Prosthecobacter</taxon>
    </lineage>
</organism>
<keyword evidence="1" id="KW-0812">Transmembrane</keyword>
<protein>
    <recommendedName>
        <fullName evidence="4">DUF3592 domain-containing protein</fullName>
    </recommendedName>
</protein>
<evidence type="ECO:0000313" key="2">
    <source>
        <dbReference type="EMBL" id="MBB5039513.1"/>
    </source>
</evidence>
<dbReference type="RefSeq" id="WP_184211368.1">
    <property type="nucleotide sequence ID" value="NZ_JACHIF010000009.1"/>
</dbReference>
<dbReference type="Proteomes" id="UP000534294">
    <property type="component" value="Unassembled WGS sequence"/>
</dbReference>
<evidence type="ECO:0008006" key="4">
    <source>
        <dbReference type="Google" id="ProtNLM"/>
    </source>
</evidence>
<dbReference type="AlphaFoldDB" id="A0A7W8DRI2"/>
<feature type="transmembrane region" description="Helical" evidence="1">
    <location>
        <begin position="503"/>
        <end position="524"/>
    </location>
</feature>
<comment type="caution">
    <text evidence="2">The sequence shown here is derived from an EMBL/GenBank/DDBJ whole genome shotgun (WGS) entry which is preliminary data.</text>
</comment>
<gene>
    <name evidence="2" type="ORF">HNQ64_003788</name>
</gene>
<keyword evidence="3" id="KW-1185">Reference proteome</keyword>
<feature type="transmembrane region" description="Helical" evidence="1">
    <location>
        <begin position="144"/>
        <end position="166"/>
    </location>
</feature>
<proteinExistence type="predicted"/>
<feature type="transmembrane region" description="Helical" evidence="1">
    <location>
        <begin position="12"/>
        <end position="34"/>
    </location>
</feature>
<feature type="transmembrane region" description="Helical" evidence="1">
    <location>
        <begin position="210"/>
        <end position="230"/>
    </location>
</feature>
<keyword evidence="1" id="KW-0472">Membrane</keyword>
<keyword evidence="1" id="KW-1133">Transmembrane helix</keyword>
<feature type="transmembrane region" description="Helical" evidence="1">
    <location>
        <begin position="480"/>
        <end position="497"/>
    </location>
</feature>
<feature type="transmembrane region" description="Helical" evidence="1">
    <location>
        <begin position="242"/>
        <end position="261"/>
    </location>
</feature>
<evidence type="ECO:0000256" key="1">
    <source>
        <dbReference type="SAM" id="Phobius"/>
    </source>
</evidence>
<sequence>MALRPKAAGNAFLMFLGLPFILAGLAVGVFYGGMLWDWYQARAWVEVPCILESSTLRDHMERRSSGSTRDTLMNEAVASYRYTYLNRQYQGDRVSFSLGADNFGDFQERVSNVLMEARNSGGAFRCFVSVVRPEESVLFREARWTLLLFTSVFPLLFPLVGANFFWTGLKARRERARLHGLQSRYPGQPWRWKPEWAEDWIQPQNRSLPWVWTAVTGWMFLVWGPMLYALMVDSDVTWANPVSLIGCLPAIPLGVCGVLTLRTWWQHERPVPQVHVEPLPILTGGPLFAEVALPLKERNLPLQSVLEAQLSCYKESKVWDHRRNTSIQRELRWKDTQSVQMLSAIHEERGSRVTVAFDIPASIPAEDQQPIGTAEFDFVSWVWELELNWDGQKWSYDMPVYAPNQPLVAHSPEAQAAAQGQREVQEAQSAAFRLWQMQNLDADELQMHLAKRHIDFTFEGESKVSLSFDLPLRRFAKARGLPIFFTFIWVSIAVGMARSDLPLIFPLLWGGTSLLLLWLLTALFKSRTLHLDDQVMKIAWKLGPYAQNLRVHREEIVRFRVSNAGLRVNGERYTAVYLTRQGGDKIVILDGLPGERVAESLVLLLEQWRKQA</sequence>